<evidence type="ECO:0000313" key="1">
    <source>
        <dbReference type="EMBL" id="KAG0415239.1"/>
    </source>
</evidence>
<reference evidence="1 2" key="1">
    <citation type="journal article" date="2020" name="Cell">
        <title>Large-Scale Comparative Analyses of Tick Genomes Elucidate Their Genetic Diversity and Vector Capacities.</title>
        <authorList>
            <consortium name="Tick Genome and Microbiome Consortium (TIGMIC)"/>
            <person name="Jia N."/>
            <person name="Wang J."/>
            <person name="Shi W."/>
            <person name="Du L."/>
            <person name="Sun Y."/>
            <person name="Zhan W."/>
            <person name="Jiang J.F."/>
            <person name="Wang Q."/>
            <person name="Zhang B."/>
            <person name="Ji P."/>
            <person name="Bell-Sakyi L."/>
            <person name="Cui X.M."/>
            <person name="Yuan T.T."/>
            <person name="Jiang B.G."/>
            <person name="Yang W.F."/>
            <person name="Lam T.T."/>
            <person name="Chang Q.C."/>
            <person name="Ding S.J."/>
            <person name="Wang X.J."/>
            <person name="Zhu J.G."/>
            <person name="Ruan X.D."/>
            <person name="Zhao L."/>
            <person name="Wei J.T."/>
            <person name="Ye R.Z."/>
            <person name="Que T.C."/>
            <person name="Du C.H."/>
            <person name="Zhou Y.H."/>
            <person name="Cheng J.X."/>
            <person name="Dai P.F."/>
            <person name="Guo W.B."/>
            <person name="Han X.H."/>
            <person name="Huang E.J."/>
            <person name="Li L.F."/>
            <person name="Wei W."/>
            <person name="Gao Y.C."/>
            <person name="Liu J.Z."/>
            <person name="Shao H.Z."/>
            <person name="Wang X."/>
            <person name="Wang C.C."/>
            <person name="Yang T.C."/>
            <person name="Huo Q.B."/>
            <person name="Li W."/>
            <person name="Chen H.Y."/>
            <person name="Chen S.E."/>
            <person name="Zhou L.G."/>
            <person name="Ni X.B."/>
            <person name="Tian J.H."/>
            <person name="Sheng Y."/>
            <person name="Liu T."/>
            <person name="Pan Y.S."/>
            <person name="Xia L.Y."/>
            <person name="Li J."/>
            <person name="Zhao F."/>
            <person name="Cao W.C."/>
        </authorList>
    </citation>
    <scope>NUCLEOTIDE SEQUENCE [LARGE SCALE GENOMIC DNA]</scope>
    <source>
        <strain evidence="1">Iper-2018</strain>
    </source>
</reference>
<name>A0AC60P713_IXOPE</name>
<gene>
    <name evidence="1" type="ORF">HPB47_007592</name>
</gene>
<evidence type="ECO:0000313" key="2">
    <source>
        <dbReference type="Proteomes" id="UP000805193"/>
    </source>
</evidence>
<dbReference type="Proteomes" id="UP000805193">
    <property type="component" value="Unassembled WGS sequence"/>
</dbReference>
<proteinExistence type="predicted"/>
<organism evidence="1 2">
    <name type="scientific">Ixodes persulcatus</name>
    <name type="common">Taiga tick</name>
    <dbReference type="NCBI Taxonomy" id="34615"/>
    <lineage>
        <taxon>Eukaryota</taxon>
        <taxon>Metazoa</taxon>
        <taxon>Ecdysozoa</taxon>
        <taxon>Arthropoda</taxon>
        <taxon>Chelicerata</taxon>
        <taxon>Arachnida</taxon>
        <taxon>Acari</taxon>
        <taxon>Parasitiformes</taxon>
        <taxon>Ixodida</taxon>
        <taxon>Ixodoidea</taxon>
        <taxon>Ixodidae</taxon>
        <taxon>Ixodinae</taxon>
        <taxon>Ixodes</taxon>
    </lineage>
</organism>
<dbReference type="EMBL" id="JABSTQ010011094">
    <property type="protein sequence ID" value="KAG0415239.1"/>
    <property type="molecule type" value="Genomic_DNA"/>
</dbReference>
<keyword evidence="2" id="KW-1185">Reference proteome</keyword>
<accession>A0AC60P713</accession>
<comment type="caution">
    <text evidence="1">The sequence shown here is derived from an EMBL/GenBank/DDBJ whole genome shotgun (WGS) entry which is preliminary data.</text>
</comment>
<protein>
    <submittedName>
        <fullName evidence="1">Uncharacterized protein</fullName>
    </submittedName>
</protein>
<sequence>MDTDSAERQMPVLTPEQDRVRNRDVDGPGESSPSSGLVANSPAQGDRNGGILSDSLIEKEIELVREKERLIRLELELEHLRSGNRTRTSGGGMEFNLRDQGLSYSRLMKGVLTPMPSSDTLVPSWFDTVENVFERYMVPERLRGYLVRPYFTESMRALVNRLNVGERSGYGAVKERVLLELGLSRAEVWWPVIETATSLKEKHKNPRVDAENVTVEENSSCEPDKVTTDVGKTDGNNLDHQGQKRPDPSVRETPQILLQADNTKRSSKNNRSCVSVQADVDDRNELNVSRAWRTSQRADDDHYEQVNVDDERPYTLPGRQAFRRSEDDPCLNFDNVEAGPDILPGLRKFRQVNEDHVENMGVGYKEEPRTFWQADDDHGKDVGVDKQSVILVGRLTSQRAGEDVRESRDSGEDAVFEMKSSKNITRDAGEDSTTCQPATCERDESAEDVDNGDRLRGPFLIRETNVSMMSGMLTREQEAAIAAAAQMNLLTKVTEMCDSVMQRLAHAPGQQETPPREPRPHLTVPVYMGARCWLGSQAPFTSLADFQTRLREEFLPAGYANQILRELEARTQHPDESLVRYVRVMQELFKRADPRSPESDRVARVRRQCHPRYHVYLINRTFETLEELARGARLIEEALHAERNYVPPSPAKYALEPACAWRGPEASTQVDCPNETSLPHHVNQESWRGMHGDLPCGISVCLPNSPREVPGGHSEAREGFGRGSPRQVGGRVPCPIVSWGPTEITTQANHLHQSAPASAGESWHGAVANPQPSSIDPRCNGTSPPHNSQSQAWWRPSHSGSLSDHWRRSDGHLGAGGLSRQLSSDCCYHCEQPGHHRNLCPRLLDTTNKRWHETAAKGRNQNNQGNYYGRRR</sequence>